<dbReference type="SUPFAM" id="SSF46785">
    <property type="entry name" value="Winged helix' DNA-binding domain"/>
    <property type="match status" value="2"/>
</dbReference>
<comment type="caution">
    <text evidence="6">The sequence shown here is derived from an EMBL/GenBank/DDBJ whole genome shotgun (WGS) entry which is preliminary data.</text>
</comment>
<evidence type="ECO:0000256" key="1">
    <source>
        <dbReference type="ARBA" id="ARBA00022490"/>
    </source>
</evidence>
<feature type="region of interest" description="Disordered" evidence="5">
    <location>
        <begin position="188"/>
        <end position="212"/>
    </location>
</feature>
<name>A0A4V2UWU6_9BURK</name>
<keyword evidence="2" id="KW-0132">Cell division</keyword>
<feature type="compositionally biased region" description="Polar residues" evidence="5">
    <location>
        <begin position="202"/>
        <end position="212"/>
    </location>
</feature>
<organism evidence="6 7">
    <name type="scientific">Paralcaligenes ureilyticus</name>
    <dbReference type="NCBI Taxonomy" id="627131"/>
    <lineage>
        <taxon>Bacteria</taxon>
        <taxon>Pseudomonadati</taxon>
        <taxon>Pseudomonadota</taxon>
        <taxon>Betaproteobacteria</taxon>
        <taxon>Burkholderiales</taxon>
        <taxon>Alcaligenaceae</taxon>
        <taxon>Paralcaligenes</taxon>
    </lineage>
</organism>
<protein>
    <submittedName>
        <fullName evidence="6">Segregation and condensation protein B</fullName>
    </submittedName>
</protein>
<dbReference type="AlphaFoldDB" id="A0A4V2UWU6"/>
<dbReference type="Proteomes" id="UP000295525">
    <property type="component" value="Unassembled WGS sequence"/>
</dbReference>
<keyword evidence="3" id="KW-0159">Chromosome partition</keyword>
<dbReference type="InterPro" id="IPR036390">
    <property type="entry name" value="WH_DNA-bd_sf"/>
</dbReference>
<dbReference type="OrthoDB" id="9806226at2"/>
<sequence length="212" mass="23637">MTESEIVRVLETALLCADQPMSLMELRKLFGAEEISNDDLRRLLAVLQLDWAEKGLGLVDLASGWRFQSRPEMQRFLDRLNPEKPPRYSRAVLETLAIIAWRQPVTRGDIEDIRGVTVSSQIVKTLEERGWIEALGYRDAPGRPALFGTTRAFLDDLGLRALDELPELETQDAVTAIAGLSLEMGEQVPVGDDPALPDPQINAESTESLIQK</sequence>
<evidence type="ECO:0000256" key="3">
    <source>
        <dbReference type="ARBA" id="ARBA00022829"/>
    </source>
</evidence>
<dbReference type="EMBL" id="SMAJ01000026">
    <property type="protein sequence ID" value="TCT01018.1"/>
    <property type="molecule type" value="Genomic_DNA"/>
</dbReference>
<dbReference type="GO" id="GO:0051304">
    <property type="term" value="P:chromosome separation"/>
    <property type="evidence" value="ECO:0007669"/>
    <property type="project" value="InterPro"/>
</dbReference>
<gene>
    <name evidence="6" type="ORF">EDC26_12610</name>
</gene>
<dbReference type="GO" id="GO:0051301">
    <property type="term" value="P:cell division"/>
    <property type="evidence" value="ECO:0007669"/>
    <property type="project" value="UniProtKB-KW"/>
</dbReference>
<dbReference type="Gene3D" id="1.10.10.10">
    <property type="entry name" value="Winged helix-like DNA-binding domain superfamily/Winged helix DNA-binding domain"/>
    <property type="match status" value="2"/>
</dbReference>
<evidence type="ECO:0000256" key="4">
    <source>
        <dbReference type="ARBA" id="ARBA00023306"/>
    </source>
</evidence>
<dbReference type="InterPro" id="IPR005234">
    <property type="entry name" value="ScpB_csome_segregation"/>
</dbReference>
<dbReference type="PANTHER" id="PTHR34298">
    <property type="entry name" value="SEGREGATION AND CONDENSATION PROTEIN B"/>
    <property type="match status" value="1"/>
</dbReference>
<keyword evidence="1" id="KW-0963">Cytoplasm</keyword>
<keyword evidence="7" id="KW-1185">Reference proteome</keyword>
<dbReference type="NCBIfam" id="TIGR00281">
    <property type="entry name" value="SMC-Scp complex subunit ScpB"/>
    <property type="match status" value="1"/>
</dbReference>
<keyword evidence="4" id="KW-0131">Cell cycle</keyword>
<evidence type="ECO:0000313" key="7">
    <source>
        <dbReference type="Proteomes" id="UP000295525"/>
    </source>
</evidence>
<accession>A0A4V2UWU6</accession>
<proteinExistence type="predicted"/>
<evidence type="ECO:0000256" key="5">
    <source>
        <dbReference type="SAM" id="MobiDB-lite"/>
    </source>
</evidence>
<evidence type="ECO:0000313" key="6">
    <source>
        <dbReference type="EMBL" id="TCT01018.1"/>
    </source>
</evidence>
<dbReference type="PIRSF" id="PIRSF019345">
    <property type="entry name" value="ScpB"/>
    <property type="match status" value="1"/>
</dbReference>
<reference evidence="6 7" key="1">
    <citation type="submission" date="2019-03" db="EMBL/GenBank/DDBJ databases">
        <title>Genomic Encyclopedia of Type Strains, Phase IV (KMG-IV): sequencing the most valuable type-strain genomes for metagenomic binning, comparative biology and taxonomic classification.</title>
        <authorList>
            <person name="Goeker M."/>
        </authorList>
    </citation>
    <scope>NUCLEOTIDE SEQUENCE [LARGE SCALE GENOMIC DNA]</scope>
    <source>
        <strain evidence="6 7">DSM 24591</strain>
    </source>
</reference>
<dbReference type="PANTHER" id="PTHR34298:SF2">
    <property type="entry name" value="SEGREGATION AND CONDENSATION PROTEIN B"/>
    <property type="match status" value="1"/>
</dbReference>
<evidence type="ECO:0000256" key="2">
    <source>
        <dbReference type="ARBA" id="ARBA00022618"/>
    </source>
</evidence>
<dbReference type="InterPro" id="IPR036388">
    <property type="entry name" value="WH-like_DNA-bd_sf"/>
</dbReference>
<dbReference type="Pfam" id="PF04079">
    <property type="entry name" value="SMC_ScpB"/>
    <property type="match status" value="1"/>
</dbReference>